<proteinExistence type="predicted"/>
<comment type="caution">
    <text evidence="1">The sequence shown here is derived from an EMBL/GenBank/DDBJ whole genome shotgun (WGS) entry which is preliminary data.</text>
</comment>
<gene>
    <name evidence="1" type="ORF">GCM10022255_081080</name>
</gene>
<dbReference type="SUPFAM" id="SSF50692">
    <property type="entry name" value="ADC-like"/>
    <property type="match status" value="1"/>
</dbReference>
<reference evidence="2" key="1">
    <citation type="journal article" date="2019" name="Int. J. Syst. Evol. Microbiol.">
        <title>The Global Catalogue of Microorganisms (GCM) 10K type strain sequencing project: providing services to taxonomists for standard genome sequencing and annotation.</title>
        <authorList>
            <consortium name="The Broad Institute Genomics Platform"/>
            <consortium name="The Broad Institute Genome Sequencing Center for Infectious Disease"/>
            <person name="Wu L."/>
            <person name="Ma J."/>
        </authorList>
    </citation>
    <scope>NUCLEOTIDE SEQUENCE [LARGE SCALE GENOMIC DNA]</scope>
    <source>
        <strain evidence="2">JCM 17441</strain>
    </source>
</reference>
<organism evidence="1 2">
    <name type="scientific">Dactylosporangium darangshiense</name>
    <dbReference type="NCBI Taxonomy" id="579108"/>
    <lineage>
        <taxon>Bacteria</taxon>
        <taxon>Bacillati</taxon>
        <taxon>Actinomycetota</taxon>
        <taxon>Actinomycetes</taxon>
        <taxon>Micromonosporales</taxon>
        <taxon>Micromonosporaceae</taxon>
        <taxon>Dactylosporangium</taxon>
    </lineage>
</organism>
<dbReference type="RefSeq" id="WP_345135788.1">
    <property type="nucleotide sequence ID" value="NZ_BAABAT010000032.1"/>
</dbReference>
<name>A0ABP8DLE5_9ACTN</name>
<evidence type="ECO:0000313" key="2">
    <source>
        <dbReference type="Proteomes" id="UP001500620"/>
    </source>
</evidence>
<evidence type="ECO:0000313" key="1">
    <source>
        <dbReference type="EMBL" id="GAA4258838.1"/>
    </source>
</evidence>
<dbReference type="InterPro" id="IPR009010">
    <property type="entry name" value="Asp_de-COase-like_dom_sf"/>
</dbReference>
<sequence length="120" mass="13452">MKRRLLFEASAPVDAPLAAVLELVDGEWVADAMLVNTEARAYVDVDHRPGVVGMQGHWWYRGEISAGPDGDRAVLTYRVFNIARRAAWAVPMANRFFIGYRKKVTDSVADLARKVERHLG</sequence>
<protein>
    <recommendedName>
        <fullName evidence="3">Polyketide cyclase / dehydrase and lipid transport</fullName>
    </recommendedName>
</protein>
<evidence type="ECO:0008006" key="3">
    <source>
        <dbReference type="Google" id="ProtNLM"/>
    </source>
</evidence>
<keyword evidence="2" id="KW-1185">Reference proteome</keyword>
<dbReference type="EMBL" id="BAABAT010000032">
    <property type="protein sequence ID" value="GAA4258838.1"/>
    <property type="molecule type" value="Genomic_DNA"/>
</dbReference>
<accession>A0ABP8DLE5</accession>
<dbReference type="Proteomes" id="UP001500620">
    <property type="component" value="Unassembled WGS sequence"/>
</dbReference>